<dbReference type="PANTHER" id="PTHR33305:SF11">
    <property type="entry name" value="PROTEIN ETHYLENE INSENSITIVE 3"/>
    <property type="match status" value="1"/>
</dbReference>
<reference evidence="8 9" key="1">
    <citation type="journal article" date="2018" name="Nat. Genet.">
        <title>The Rosa genome provides new insights in the design of modern roses.</title>
        <authorList>
            <person name="Bendahmane M."/>
        </authorList>
    </citation>
    <scope>NUCLEOTIDE SEQUENCE [LARGE SCALE GENOMIC DNA]</scope>
    <source>
        <strain evidence="9">cv. Old Blush</strain>
    </source>
</reference>
<feature type="region of interest" description="Disordered" evidence="6">
    <location>
        <begin position="501"/>
        <end position="524"/>
    </location>
</feature>
<evidence type="ECO:0000256" key="4">
    <source>
        <dbReference type="ARBA" id="ARBA00023125"/>
    </source>
</evidence>
<keyword evidence="4" id="KW-0238">DNA-binding</keyword>
<name>A0A2P6QF15_ROSCH</name>
<dbReference type="InterPro" id="IPR047091">
    <property type="entry name" value="EIN3-like_DNA-bd"/>
</dbReference>
<dbReference type="Proteomes" id="UP000238479">
    <property type="component" value="Chromosome 5"/>
</dbReference>
<evidence type="ECO:0000259" key="7">
    <source>
        <dbReference type="Pfam" id="PF04873"/>
    </source>
</evidence>
<comment type="caution">
    <text evidence="8">The sequence shown here is derived from an EMBL/GenBank/DDBJ whole genome shotgun (WGS) entry which is preliminary data.</text>
</comment>
<evidence type="ECO:0000313" key="9">
    <source>
        <dbReference type="Proteomes" id="UP000238479"/>
    </source>
</evidence>
<dbReference type="FunFam" id="1.10.3180.10:FF:000001">
    <property type="entry name" value="Ethylene insensitive 3-like 1"/>
    <property type="match status" value="1"/>
</dbReference>
<keyword evidence="5" id="KW-0539">Nucleus</keyword>
<comment type="subcellular location">
    <subcellularLocation>
        <location evidence="1">Nucleus</location>
    </subcellularLocation>
</comment>
<dbReference type="InterPro" id="IPR006957">
    <property type="entry name" value="EIN3"/>
</dbReference>
<dbReference type="FunFam" id="1.10.3180.10:FF:000002">
    <property type="entry name" value="Ethylene insensitive 3-like 1"/>
    <property type="match status" value="1"/>
</dbReference>
<evidence type="ECO:0000256" key="6">
    <source>
        <dbReference type="SAM" id="MobiDB-lite"/>
    </source>
</evidence>
<keyword evidence="3" id="KW-0936">Ethylene signaling pathway</keyword>
<evidence type="ECO:0000256" key="5">
    <source>
        <dbReference type="ARBA" id="ARBA00023242"/>
    </source>
</evidence>
<evidence type="ECO:0000256" key="3">
    <source>
        <dbReference type="ARBA" id="ARBA00022745"/>
    </source>
</evidence>
<dbReference type="OMA" id="FNDRTSR"/>
<dbReference type="Gene3D" id="1.10.3180.10">
    <property type="entry name" value="DNA-binding domain of EIN3-like"/>
    <property type="match status" value="2"/>
</dbReference>
<proteinExistence type="inferred from homology"/>
<dbReference type="STRING" id="74649.A0A2P6QF15"/>
<feature type="domain" description="Ethylene insensitive 3-like DNA-binding" evidence="7">
    <location>
        <begin position="48"/>
        <end position="297"/>
    </location>
</feature>
<dbReference type="GO" id="GO:0000976">
    <property type="term" value="F:transcription cis-regulatory region binding"/>
    <property type="evidence" value="ECO:0007669"/>
    <property type="project" value="UniProtKB-ARBA"/>
</dbReference>
<dbReference type="Pfam" id="PF04873">
    <property type="entry name" value="EIN3_DNA-bd"/>
    <property type="match status" value="1"/>
</dbReference>
<dbReference type="EMBL" id="PDCK01000043">
    <property type="protein sequence ID" value="PRQ32759.1"/>
    <property type="molecule type" value="Genomic_DNA"/>
</dbReference>
<dbReference type="InterPro" id="IPR023278">
    <property type="entry name" value="Ethylene_insens-like_DNA-bd"/>
</dbReference>
<protein>
    <submittedName>
        <fullName evidence="8">Putative transcription factor EIL family</fullName>
    </submittedName>
</protein>
<dbReference type="AlphaFoldDB" id="A0A2P6QF15"/>
<feature type="compositionally biased region" description="Polar residues" evidence="6">
    <location>
        <begin position="501"/>
        <end position="521"/>
    </location>
</feature>
<gene>
    <name evidence="8" type="ORF">RchiOBHm_Chr5g0049961</name>
</gene>
<comment type="similarity">
    <text evidence="2">Belongs to the EIN3 family.</text>
</comment>
<organism evidence="8 9">
    <name type="scientific">Rosa chinensis</name>
    <name type="common">China rose</name>
    <dbReference type="NCBI Taxonomy" id="74649"/>
    <lineage>
        <taxon>Eukaryota</taxon>
        <taxon>Viridiplantae</taxon>
        <taxon>Streptophyta</taxon>
        <taxon>Embryophyta</taxon>
        <taxon>Tracheophyta</taxon>
        <taxon>Spermatophyta</taxon>
        <taxon>Magnoliopsida</taxon>
        <taxon>eudicotyledons</taxon>
        <taxon>Gunneridae</taxon>
        <taxon>Pentapetalae</taxon>
        <taxon>rosids</taxon>
        <taxon>fabids</taxon>
        <taxon>Rosales</taxon>
        <taxon>Rosaceae</taxon>
        <taxon>Rosoideae</taxon>
        <taxon>Rosoideae incertae sedis</taxon>
        <taxon>Rosa</taxon>
    </lineage>
</organism>
<dbReference type="GO" id="GO:0009873">
    <property type="term" value="P:ethylene-activated signaling pathway"/>
    <property type="evidence" value="ECO:0007669"/>
    <property type="project" value="UniProtKB-KW"/>
</dbReference>
<dbReference type="GO" id="GO:0005634">
    <property type="term" value="C:nucleus"/>
    <property type="evidence" value="ECO:0007669"/>
    <property type="project" value="UniProtKB-SubCell"/>
</dbReference>
<evidence type="ECO:0000256" key="1">
    <source>
        <dbReference type="ARBA" id="ARBA00004123"/>
    </source>
</evidence>
<accession>A0A2P6QF15</accession>
<evidence type="ECO:0000256" key="2">
    <source>
        <dbReference type="ARBA" id="ARBA00009416"/>
    </source>
</evidence>
<keyword evidence="9" id="KW-1185">Reference proteome</keyword>
<dbReference type="PANTHER" id="PTHR33305">
    <property type="entry name" value="ETHYLENE INSENSITIVE 3-LIKE 2 PROTEIN"/>
    <property type="match status" value="1"/>
</dbReference>
<dbReference type="Gramene" id="PRQ32759">
    <property type="protein sequence ID" value="PRQ32759"/>
    <property type="gene ID" value="RchiOBHm_Chr5g0049961"/>
</dbReference>
<evidence type="ECO:0000313" key="8">
    <source>
        <dbReference type="EMBL" id="PRQ32759.1"/>
    </source>
</evidence>
<dbReference type="OrthoDB" id="2017676at2759"/>
<sequence>MIMMFDEMGFCGDLDFISTTPGGEVAIPQAETEATVEDDYTDDEIDVDELERRMWRDKMRLKRLREQTTKGGKEVIVTAKQRQSQEQARRKKMSRAQDGILKYMLKMMEVCKAQGFVYGIIPEKGKPVTGASDNLREWWKDKVRFDRNGPAAISKYQADNAVPGRNDGCNPIGPTPHTLQELQDTTLGSLLSALMQHCDPPQRRFPLEKGVPPPWWPTANEEWWPELGLPKDQGPPPYKKPHDLKKAWKVGVLTAVIKHMSPDIAKIRKLVRQSKCLQDKMTAKESSTWLAIINQEESLARELYPNSCPPLSTAGASGSLVINDCSEYDVEGAEDEPNFDVQECKPDNLHSSNFGMEIMREGLQVHQPTSFPVKGEVITNLDFMRKRKPSSDLNMVVDQKIYTCEFVQCPYSEFRHGFHDRTSRDNHQLSCPFSNRSSEFGASNFLVNEIKPVIFPQSFVQTKAAAPSAKPVPPSFDLSGGVPEDGQKMISELMSFYDSNVQGDKNANPNSSATNGQNFSQPKVAHQQDEYFRGQGVRLDGNFFEESNISSNHHLFPREEGQFEQFKVVSSPFETNHNSNFPMMFGSPFDLASFDYKEDLQGLALPMEKQSETSIWFQ</sequence>
<dbReference type="GO" id="GO:0003700">
    <property type="term" value="F:DNA-binding transcription factor activity"/>
    <property type="evidence" value="ECO:0007669"/>
    <property type="project" value="InterPro"/>
</dbReference>
<dbReference type="SUPFAM" id="SSF116768">
    <property type="entry name" value="DNA-binding domain of EIN3-like"/>
    <property type="match status" value="1"/>
</dbReference>